<keyword evidence="2" id="KW-0479">Metal-binding</keyword>
<evidence type="ECO:0000256" key="2">
    <source>
        <dbReference type="HAMAP-Rule" id="MF_01139"/>
    </source>
</evidence>
<comment type="similarity">
    <text evidence="2">Belongs to the UPP synthase family.</text>
</comment>
<dbReference type="CDD" id="cd00475">
    <property type="entry name" value="Cis_IPPS"/>
    <property type="match status" value="1"/>
</dbReference>
<feature type="binding site" evidence="2">
    <location>
        <position position="12"/>
    </location>
    <ligand>
        <name>Mg(2+)</name>
        <dbReference type="ChEBI" id="CHEBI:18420"/>
    </ligand>
</feature>
<dbReference type="GO" id="GO:0016094">
    <property type="term" value="P:polyprenol biosynthetic process"/>
    <property type="evidence" value="ECO:0007669"/>
    <property type="project" value="TreeGrafter"/>
</dbReference>
<reference evidence="4" key="2">
    <citation type="submission" date="2021-03" db="EMBL/GenBank/DDBJ databases">
        <authorList>
            <person name="Jaffe A."/>
        </authorList>
    </citation>
    <scope>NUCLEOTIDE SEQUENCE</scope>
    <source>
        <strain evidence="4">RIFCSPLOWO2_01_FULL_58_19</strain>
    </source>
</reference>
<dbReference type="SUPFAM" id="SSF64005">
    <property type="entry name" value="Undecaprenyl diphosphate synthase"/>
    <property type="match status" value="1"/>
</dbReference>
<reference evidence="3" key="1">
    <citation type="journal article" date="2020" name="bioRxiv">
        <title>A rank-normalized archaeal taxonomy based on genome phylogeny resolves widespread incomplete and uneven classifications.</title>
        <authorList>
            <person name="Rinke C."/>
            <person name="Chuvochina M."/>
            <person name="Mussig A.J."/>
            <person name="Chaumeil P.-A."/>
            <person name="Waite D.W."/>
            <person name="Whitman W.B."/>
            <person name="Parks D.H."/>
            <person name="Hugenholtz P."/>
        </authorList>
    </citation>
    <scope>NUCLEOTIDE SEQUENCE</scope>
    <source>
        <strain evidence="3">UBA10219</strain>
    </source>
</reference>
<accession>A0A7J4JIC2</accession>
<feature type="binding site" evidence="2">
    <location>
        <position position="65"/>
    </location>
    <ligand>
        <name>substrate</name>
    </ligand>
</feature>
<dbReference type="NCBIfam" id="TIGR00055">
    <property type="entry name" value="uppS"/>
    <property type="match status" value="1"/>
</dbReference>
<feature type="active site" description="Proton acceptor" evidence="2">
    <location>
        <position position="61"/>
    </location>
</feature>
<dbReference type="Pfam" id="PF01255">
    <property type="entry name" value="Prenyltransf"/>
    <property type="match status" value="1"/>
</dbReference>
<comment type="caution">
    <text evidence="2">Lacks conserved residue(s) required for the propagation of feature annotation.</text>
</comment>
<comment type="cofactor">
    <cofactor evidence="2">
        <name>Mg(2+)</name>
        <dbReference type="ChEBI" id="CHEBI:18420"/>
    </cofactor>
    <text evidence="2">Binds 2 magnesium ions per subunit.</text>
</comment>
<name>A0A7J4JIC2_9ARCH</name>
<dbReference type="Gene3D" id="3.40.1180.10">
    <property type="entry name" value="Decaprenyl diphosphate synthase-like"/>
    <property type="match status" value="1"/>
</dbReference>
<keyword evidence="2" id="KW-0460">Magnesium</keyword>
<evidence type="ECO:0000256" key="1">
    <source>
        <dbReference type="ARBA" id="ARBA00022679"/>
    </source>
</evidence>
<gene>
    <name evidence="2 3" type="primary">uppS</name>
    <name evidence="3" type="ORF">HA252_01990</name>
    <name evidence="4" type="ORF">J4203_07585</name>
</gene>
<dbReference type="EC" id="2.5.1.89" evidence="2"/>
<dbReference type="PANTHER" id="PTHR10291:SF43">
    <property type="entry name" value="DEHYDRODOLICHYL DIPHOSPHATE SYNTHASE COMPLEX SUBUNIT DHDDS"/>
    <property type="match status" value="1"/>
</dbReference>
<dbReference type="InterPro" id="IPR001441">
    <property type="entry name" value="UPP_synth-like"/>
</dbReference>
<dbReference type="GO" id="GO:0045547">
    <property type="term" value="F:ditrans,polycis-polyprenyl diphosphate synthase [(2E,6E)-farnesyl diphosphate specific] activity"/>
    <property type="evidence" value="ECO:0007669"/>
    <property type="project" value="TreeGrafter"/>
</dbReference>
<organism evidence="3 5">
    <name type="scientific">Candidatus Iainarchaeum sp</name>
    <dbReference type="NCBI Taxonomy" id="3101447"/>
    <lineage>
        <taxon>Archaea</taxon>
        <taxon>Candidatus Iainarchaeota</taxon>
        <taxon>Candidatus Iainarchaeia</taxon>
        <taxon>Candidatus Iainarchaeales</taxon>
        <taxon>Candidatus Iainarchaeaceae</taxon>
        <taxon>Candidatus Iainarchaeum</taxon>
    </lineage>
</organism>
<evidence type="ECO:0000313" key="3">
    <source>
        <dbReference type="EMBL" id="HIH16155.1"/>
    </source>
</evidence>
<dbReference type="PANTHER" id="PTHR10291">
    <property type="entry name" value="DEHYDRODOLICHYL DIPHOSPHATE SYNTHASE FAMILY MEMBER"/>
    <property type="match status" value="1"/>
</dbReference>
<dbReference type="EMBL" id="JAGVWE010000006">
    <property type="protein sequence ID" value="MBS3063697.1"/>
    <property type="molecule type" value="Genomic_DNA"/>
</dbReference>
<dbReference type="Proteomes" id="UP000564964">
    <property type="component" value="Unassembled WGS sequence"/>
</dbReference>
<feature type="binding site" evidence="2">
    <location>
        <begin position="13"/>
        <end position="16"/>
    </location>
    <ligand>
        <name>substrate</name>
    </ligand>
</feature>
<feature type="binding site" evidence="2">
    <location>
        <position position="183"/>
    </location>
    <ligand>
        <name>substrate</name>
    </ligand>
</feature>
<reference evidence="4" key="3">
    <citation type="submission" date="2021-05" db="EMBL/GenBank/DDBJ databases">
        <title>Protein family content uncovers lineage relationships and bacterial pathway maintenance mechanisms in DPANN archaea.</title>
        <authorList>
            <person name="Castelle C.J."/>
            <person name="Meheust R."/>
            <person name="Jaffe A.L."/>
            <person name="Seitz K."/>
            <person name="Gong X."/>
            <person name="Baker B.J."/>
            <person name="Banfield J.F."/>
        </authorList>
    </citation>
    <scope>NUCLEOTIDE SEQUENCE</scope>
    <source>
        <strain evidence="4">RIFCSPLOWO2_01_FULL_58_19</strain>
    </source>
</reference>
<protein>
    <recommendedName>
        <fullName evidence="2">Tritrans,polycis-undecaprenyl-diphosphate synthase (geranylgeranyl-diphosphate specific)</fullName>
        <ecNumber evidence="2">2.5.1.89</ecNumber>
    </recommendedName>
    <alternativeName>
        <fullName evidence="2">Undecaprenyl diphosphate synthase</fullName>
        <shortName evidence="2">UDS</shortName>
    </alternativeName>
    <alternativeName>
        <fullName evidence="2">Undecaprenyl pyrophosphate synthase</fullName>
        <shortName evidence="2">UPP synthase</shortName>
    </alternativeName>
</protein>
<evidence type="ECO:0000313" key="4">
    <source>
        <dbReference type="EMBL" id="MBS3063697.1"/>
    </source>
</evidence>
<dbReference type="Proteomes" id="UP000678237">
    <property type="component" value="Unassembled WGS sequence"/>
</dbReference>
<comment type="catalytic activity">
    <reaction evidence="2">
        <text>geranylgeranyl diphosphate + 7 isopentenyl diphosphate = tri-trans,hepta-cis-undecaprenyl diphosphate + 7 diphosphate</text>
        <dbReference type="Rhea" id="RHEA:27622"/>
        <dbReference type="ChEBI" id="CHEBI:33019"/>
        <dbReference type="ChEBI" id="CHEBI:57533"/>
        <dbReference type="ChEBI" id="CHEBI:60388"/>
        <dbReference type="ChEBI" id="CHEBI:128769"/>
        <dbReference type="EC" id="2.5.1.89"/>
    </reaction>
</comment>
<dbReference type="EMBL" id="DUGH01000047">
    <property type="protein sequence ID" value="HIH16155.1"/>
    <property type="molecule type" value="Genomic_DNA"/>
</dbReference>
<sequence>MTELTSIAFIPDGNRRYAKKMGLNLFDGYFRGAQKAWDVLQWTLNYPHIKTGTFWALALDNFRNRSQLELQVLFKIFEHELDKVKEGSLFDANQIRLKFIGRTSLFPQNLQQKMARAEEFTENFKNKTMNVALCYSGQAEVVDAAKHLARDIGSKKVSAESIDERAFKQYLYADYPDPDLIIRTGGQRRLSGFLSYQSAYSELYFMDKYWPELTQQDLAEAIDFYESTQRNFGK</sequence>
<keyword evidence="1 2" id="KW-0808">Transferase</keyword>
<feature type="binding site" evidence="2">
    <location>
        <begin position="189"/>
        <end position="191"/>
    </location>
    <ligand>
        <name>substrate</name>
    </ligand>
</feature>
<dbReference type="InterPro" id="IPR036424">
    <property type="entry name" value="UPP_synth-like_sf"/>
</dbReference>
<dbReference type="HAMAP" id="MF_01139">
    <property type="entry name" value="ISPT"/>
    <property type="match status" value="1"/>
</dbReference>
<dbReference type="GO" id="GO:0000287">
    <property type="term" value="F:magnesium ion binding"/>
    <property type="evidence" value="ECO:0007669"/>
    <property type="project" value="UniProtKB-UniRule"/>
</dbReference>
<dbReference type="AlphaFoldDB" id="A0A7J4JIC2"/>
<proteinExistence type="inferred from homology"/>
<comment type="subunit">
    <text evidence="2">Homodimer.</text>
</comment>
<feature type="binding site" evidence="2">
    <location>
        <position position="202"/>
    </location>
    <ligand>
        <name>Mg(2+)</name>
        <dbReference type="ChEBI" id="CHEBI:18420"/>
    </ligand>
</feature>
<feature type="binding site" evidence="2">
    <location>
        <position position="62"/>
    </location>
    <ligand>
        <name>substrate</name>
    </ligand>
</feature>
<evidence type="ECO:0000313" key="5">
    <source>
        <dbReference type="Proteomes" id="UP000564964"/>
    </source>
</evidence>
<comment type="caution">
    <text evidence="3">The sequence shown here is derived from an EMBL/GenBank/DDBJ whole genome shotgun (WGS) entry which is preliminary data.</text>
</comment>
<feature type="active site" evidence="2">
    <location>
        <position position="12"/>
    </location>
</feature>
<comment type="function">
    <text evidence="2">Catalyzes the sequential condensation of isopentenyl diphosphate (IPP) with geranylgeranyl diphosphate (GGPP) to yield (2Z,6Z,10Z,14Z,18Z,22Z,26Z,30E,34E,38E)-undecaprenyl diphosphate (tritrans,heptacis-UPP). It is probably the precursor of glycosyl carrier lipids.</text>
</comment>